<dbReference type="OrthoDB" id="260117at2"/>
<gene>
    <name evidence="3" type="ORF">Pla123a_04700</name>
</gene>
<dbReference type="InterPro" id="IPR011990">
    <property type="entry name" value="TPR-like_helical_dom_sf"/>
</dbReference>
<accession>A0A5C5ZGH8</accession>
<dbReference type="SUPFAM" id="SSF48452">
    <property type="entry name" value="TPR-like"/>
    <property type="match status" value="1"/>
</dbReference>
<keyword evidence="1" id="KW-0802">TPR repeat</keyword>
<dbReference type="RefSeq" id="WP_146583913.1">
    <property type="nucleotide sequence ID" value="NZ_SJPO01000001.1"/>
</dbReference>
<evidence type="ECO:0000256" key="2">
    <source>
        <dbReference type="SAM" id="SignalP"/>
    </source>
</evidence>
<dbReference type="PROSITE" id="PS50005">
    <property type="entry name" value="TPR"/>
    <property type="match status" value="1"/>
</dbReference>
<dbReference type="EMBL" id="SJPO01000001">
    <property type="protein sequence ID" value="TWT85663.1"/>
    <property type="molecule type" value="Genomic_DNA"/>
</dbReference>
<feature type="signal peptide" evidence="2">
    <location>
        <begin position="1"/>
        <end position="24"/>
    </location>
</feature>
<keyword evidence="2" id="KW-0732">Signal</keyword>
<keyword evidence="4" id="KW-1185">Reference proteome</keyword>
<evidence type="ECO:0000256" key="1">
    <source>
        <dbReference type="PROSITE-ProRule" id="PRU00339"/>
    </source>
</evidence>
<protein>
    <submittedName>
        <fullName evidence="3">Uncharacterized protein</fullName>
    </submittedName>
</protein>
<dbReference type="InterPro" id="IPR019734">
    <property type="entry name" value="TPR_rpt"/>
</dbReference>
<evidence type="ECO:0000313" key="4">
    <source>
        <dbReference type="Proteomes" id="UP000318478"/>
    </source>
</evidence>
<dbReference type="Gene3D" id="1.25.40.10">
    <property type="entry name" value="Tetratricopeptide repeat domain"/>
    <property type="match status" value="1"/>
</dbReference>
<organism evidence="3 4">
    <name type="scientific">Posidoniimonas polymericola</name>
    <dbReference type="NCBI Taxonomy" id="2528002"/>
    <lineage>
        <taxon>Bacteria</taxon>
        <taxon>Pseudomonadati</taxon>
        <taxon>Planctomycetota</taxon>
        <taxon>Planctomycetia</taxon>
        <taxon>Pirellulales</taxon>
        <taxon>Lacipirellulaceae</taxon>
        <taxon>Posidoniimonas</taxon>
    </lineage>
</organism>
<comment type="caution">
    <text evidence="3">The sequence shown here is derived from an EMBL/GenBank/DDBJ whole genome shotgun (WGS) entry which is preliminary data.</text>
</comment>
<proteinExistence type="predicted"/>
<sequence length="321" mass="35015" precursor="true">MRTNLVLYAVIGAVTLCAIGPADAQRTRFPGDSPTRPAVMDGKVLGTPSHKYPNVPTFSIPQGGYGPYSGGYGGWGSYYRRSGGWNSGYYPGYYSTPGYYSGYYSGYYPYYAPVQVVDYREIYGLRPAEAPAAALPRRAAGGIAGAALAAGPDVIDGPSPDQLKHAWRYIDLGDRYLREGRLLDARNRYRKAEKQAPDLPELAFRTMLLELATGRYAEAVEALERGLEQQPDWPDSRFDLGTVYSKEGLADVHTALQERLQQFPNDADARLLAGVLLHFGGERRAAELQLQKAMQLTQGAGVAGRFLAEDPVQPPPVPGAE</sequence>
<evidence type="ECO:0000313" key="3">
    <source>
        <dbReference type="EMBL" id="TWT85663.1"/>
    </source>
</evidence>
<dbReference type="AlphaFoldDB" id="A0A5C5ZGH8"/>
<reference evidence="3 4" key="1">
    <citation type="submission" date="2019-02" db="EMBL/GenBank/DDBJ databases">
        <title>Deep-cultivation of Planctomycetes and their phenomic and genomic characterization uncovers novel biology.</title>
        <authorList>
            <person name="Wiegand S."/>
            <person name="Jogler M."/>
            <person name="Boedeker C."/>
            <person name="Pinto D."/>
            <person name="Vollmers J."/>
            <person name="Rivas-Marin E."/>
            <person name="Kohn T."/>
            <person name="Peeters S.H."/>
            <person name="Heuer A."/>
            <person name="Rast P."/>
            <person name="Oberbeckmann S."/>
            <person name="Bunk B."/>
            <person name="Jeske O."/>
            <person name="Meyerdierks A."/>
            <person name="Storesund J.E."/>
            <person name="Kallscheuer N."/>
            <person name="Luecker S."/>
            <person name="Lage O.M."/>
            <person name="Pohl T."/>
            <person name="Merkel B.J."/>
            <person name="Hornburger P."/>
            <person name="Mueller R.-W."/>
            <person name="Bruemmer F."/>
            <person name="Labrenz M."/>
            <person name="Spormann A.M."/>
            <person name="Op Den Camp H."/>
            <person name="Overmann J."/>
            <person name="Amann R."/>
            <person name="Jetten M.S.M."/>
            <person name="Mascher T."/>
            <person name="Medema M.H."/>
            <person name="Devos D.P."/>
            <person name="Kaster A.-K."/>
            <person name="Ovreas L."/>
            <person name="Rohde M."/>
            <person name="Galperin M.Y."/>
            <person name="Jogler C."/>
        </authorList>
    </citation>
    <scope>NUCLEOTIDE SEQUENCE [LARGE SCALE GENOMIC DNA]</scope>
    <source>
        <strain evidence="3 4">Pla123a</strain>
    </source>
</reference>
<feature type="chain" id="PRO_5022734971" evidence="2">
    <location>
        <begin position="25"/>
        <end position="321"/>
    </location>
</feature>
<dbReference type="Pfam" id="PF14559">
    <property type="entry name" value="TPR_19"/>
    <property type="match status" value="1"/>
</dbReference>
<feature type="repeat" description="TPR" evidence="1">
    <location>
        <begin position="166"/>
        <end position="199"/>
    </location>
</feature>
<dbReference type="Proteomes" id="UP000318478">
    <property type="component" value="Unassembled WGS sequence"/>
</dbReference>
<name>A0A5C5ZGH8_9BACT</name>